<evidence type="ECO:0000256" key="2">
    <source>
        <dbReference type="ARBA" id="ARBA00022679"/>
    </source>
</evidence>
<dbReference type="CDD" id="cd04301">
    <property type="entry name" value="NAT_SF"/>
    <property type="match status" value="1"/>
</dbReference>
<dbReference type="InterPro" id="IPR016181">
    <property type="entry name" value="Acyl_CoA_acyltransferase"/>
</dbReference>
<comment type="caution">
    <text evidence="5">The sequence shown here is derived from an EMBL/GenBank/DDBJ whole genome shotgun (WGS) entry which is preliminary data.</text>
</comment>
<evidence type="ECO:0000256" key="3">
    <source>
        <dbReference type="ARBA" id="ARBA00023315"/>
    </source>
</evidence>
<dbReference type="Proteomes" id="UP000194000">
    <property type="component" value="Unassembled WGS sequence"/>
</dbReference>
<sequence>MTAQIRQAAPGDAAGITAMIHELAEFEHTAAECTVVEKQISTALFDKPAILRGHVAEVDGEIAAMALWFVNFSTWDGVAGIYLEDLYVRPRFRRLGLGRALVSALARECLDHGYSRLSWAVLDWNTDAIALYDGIGGKPQREWTTYRLSGPELAELAGPR</sequence>
<dbReference type="PROSITE" id="PS51186">
    <property type="entry name" value="GNAT"/>
    <property type="match status" value="1"/>
</dbReference>
<proteinExistence type="inferred from homology"/>
<keyword evidence="3" id="KW-0012">Acyltransferase</keyword>
<evidence type="ECO:0000313" key="6">
    <source>
        <dbReference type="Proteomes" id="UP000194000"/>
    </source>
</evidence>
<dbReference type="InterPro" id="IPR051016">
    <property type="entry name" value="Diverse_Substrate_AcTransf"/>
</dbReference>
<comment type="similarity">
    <text evidence="1">Belongs to the acetyltransferase family.</text>
</comment>
<keyword evidence="6" id="KW-1185">Reference proteome</keyword>
<dbReference type="EMBL" id="LQOW01000014">
    <property type="protein sequence ID" value="ORV62016.1"/>
    <property type="molecule type" value="Genomic_DNA"/>
</dbReference>
<dbReference type="STRING" id="1260918.AWC06_11605"/>
<dbReference type="OrthoDB" id="9805924at2"/>
<name>A0A1X1UYW2_9MYCO</name>
<dbReference type="PANTHER" id="PTHR10545">
    <property type="entry name" value="DIAMINE N-ACETYLTRANSFERASE"/>
    <property type="match status" value="1"/>
</dbReference>
<dbReference type="FunFam" id="3.40.630.30:FF:000064">
    <property type="entry name" value="GNAT family acetyltransferase"/>
    <property type="match status" value="1"/>
</dbReference>
<keyword evidence="2 5" id="KW-0808">Transferase</keyword>
<evidence type="ECO:0000256" key="1">
    <source>
        <dbReference type="ARBA" id="ARBA00008694"/>
    </source>
</evidence>
<dbReference type="GO" id="GO:0008080">
    <property type="term" value="F:N-acetyltransferase activity"/>
    <property type="evidence" value="ECO:0007669"/>
    <property type="project" value="TreeGrafter"/>
</dbReference>
<evidence type="ECO:0000259" key="4">
    <source>
        <dbReference type="PROSITE" id="PS51186"/>
    </source>
</evidence>
<gene>
    <name evidence="5" type="ORF">AWC06_11605</name>
</gene>
<dbReference type="InterPro" id="IPR000182">
    <property type="entry name" value="GNAT_dom"/>
</dbReference>
<reference evidence="5 6" key="1">
    <citation type="submission" date="2016-01" db="EMBL/GenBank/DDBJ databases">
        <title>The new phylogeny of the genus Mycobacterium.</title>
        <authorList>
            <person name="Tarcisio F."/>
            <person name="Conor M."/>
            <person name="Antonella G."/>
            <person name="Elisabetta G."/>
            <person name="Giulia F.S."/>
            <person name="Sara T."/>
            <person name="Anna F."/>
            <person name="Clotilde B."/>
            <person name="Roberto B."/>
            <person name="Veronica D.S."/>
            <person name="Fabio R."/>
            <person name="Monica P."/>
            <person name="Olivier J."/>
            <person name="Enrico T."/>
            <person name="Nicola S."/>
        </authorList>
    </citation>
    <scope>NUCLEOTIDE SEQUENCE [LARGE SCALE GENOMIC DNA]</scope>
    <source>
        <strain evidence="5 6">DSM 45731</strain>
    </source>
</reference>
<dbReference type="RefSeq" id="WP_085195877.1">
    <property type="nucleotide sequence ID" value="NZ_JACKVI010000014.1"/>
</dbReference>
<evidence type="ECO:0000313" key="5">
    <source>
        <dbReference type="EMBL" id="ORV62016.1"/>
    </source>
</evidence>
<dbReference type="AlphaFoldDB" id="A0A1X1UYW2"/>
<protein>
    <submittedName>
        <fullName evidence="5">GCN5 family acetyltransferase</fullName>
    </submittedName>
</protein>
<dbReference type="Pfam" id="PF00583">
    <property type="entry name" value="Acetyltransf_1"/>
    <property type="match status" value="1"/>
</dbReference>
<feature type="domain" description="N-acetyltransferase" evidence="4">
    <location>
        <begin position="3"/>
        <end position="158"/>
    </location>
</feature>
<dbReference type="Gene3D" id="3.40.630.30">
    <property type="match status" value="1"/>
</dbReference>
<dbReference type="PANTHER" id="PTHR10545:SF29">
    <property type="entry name" value="GH14572P-RELATED"/>
    <property type="match status" value="1"/>
</dbReference>
<organism evidence="5 6">
    <name type="scientific">Mycobacterium fragae</name>
    <dbReference type="NCBI Taxonomy" id="1260918"/>
    <lineage>
        <taxon>Bacteria</taxon>
        <taxon>Bacillati</taxon>
        <taxon>Actinomycetota</taxon>
        <taxon>Actinomycetes</taxon>
        <taxon>Mycobacteriales</taxon>
        <taxon>Mycobacteriaceae</taxon>
        <taxon>Mycobacterium</taxon>
    </lineage>
</organism>
<dbReference type="SUPFAM" id="SSF55729">
    <property type="entry name" value="Acyl-CoA N-acyltransferases (Nat)"/>
    <property type="match status" value="1"/>
</dbReference>
<accession>A0A1X1UYW2</accession>